<protein>
    <submittedName>
        <fullName evidence="1">Uncharacterized protein</fullName>
    </submittedName>
</protein>
<name>A0A1G2CYI8_9BACT</name>
<sequence>MDSVLVFPGIAFPVVTARDGVYRKIYKCLLLSFQEQRKQFKRCDHRTTTALYFRSIRKEVFSSVDAGITQKHSRMYASTFENKTIVAVMFCMCPRVSEIVQNKMVFWVPNRTQGCMVDALTLRGDEGRGVAAISEGEACSNL</sequence>
<dbReference type="AlphaFoldDB" id="A0A1G2CYI8"/>
<accession>A0A1G2CYI8</accession>
<gene>
    <name evidence="1" type="ORF">A2845_06015</name>
</gene>
<evidence type="ECO:0000313" key="1">
    <source>
        <dbReference type="EMBL" id="OGZ06445.1"/>
    </source>
</evidence>
<dbReference type="Proteomes" id="UP000177122">
    <property type="component" value="Unassembled WGS sequence"/>
</dbReference>
<comment type="caution">
    <text evidence="1">The sequence shown here is derived from an EMBL/GenBank/DDBJ whole genome shotgun (WGS) entry which is preliminary data.</text>
</comment>
<dbReference type="EMBL" id="MHLI01000002">
    <property type="protein sequence ID" value="OGZ06445.1"/>
    <property type="molecule type" value="Genomic_DNA"/>
</dbReference>
<proteinExistence type="predicted"/>
<reference evidence="1 2" key="1">
    <citation type="journal article" date="2016" name="Nat. Commun.">
        <title>Thousands of microbial genomes shed light on interconnected biogeochemical processes in an aquifer system.</title>
        <authorList>
            <person name="Anantharaman K."/>
            <person name="Brown C.T."/>
            <person name="Hug L.A."/>
            <person name="Sharon I."/>
            <person name="Castelle C.J."/>
            <person name="Probst A.J."/>
            <person name="Thomas B.C."/>
            <person name="Singh A."/>
            <person name="Wilkins M.J."/>
            <person name="Karaoz U."/>
            <person name="Brodie E.L."/>
            <person name="Williams K.H."/>
            <person name="Hubbard S.S."/>
            <person name="Banfield J.F."/>
        </authorList>
    </citation>
    <scope>NUCLEOTIDE SEQUENCE [LARGE SCALE GENOMIC DNA]</scope>
</reference>
<organism evidence="1 2">
    <name type="scientific">Candidatus Lloydbacteria bacterium RIFCSPHIGHO2_01_FULL_49_22</name>
    <dbReference type="NCBI Taxonomy" id="1798658"/>
    <lineage>
        <taxon>Bacteria</taxon>
        <taxon>Candidatus Lloydiibacteriota</taxon>
    </lineage>
</organism>
<evidence type="ECO:0000313" key="2">
    <source>
        <dbReference type="Proteomes" id="UP000177122"/>
    </source>
</evidence>